<keyword evidence="18" id="KW-1185">Reference proteome</keyword>
<protein>
    <recommendedName>
        <fullName evidence="3">Heme transporter BhuA</fullName>
    </recommendedName>
</protein>
<dbReference type="PANTHER" id="PTHR30069:SF56">
    <property type="entry name" value="TONB-DEPENDENT HEME RECEPTOR A"/>
    <property type="match status" value="1"/>
</dbReference>
<evidence type="ECO:0000259" key="16">
    <source>
        <dbReference type="SMART" id="SM00965"/>
    </source>
</evidence>
<evidence type="ECO:0000256" key="6">
    <source>
        <dbReference type="ARBA" id="ARBA00022496"/>
    </source>
</evidence>
<dbReference type="Gene3D" id="2.40.170.20">
    <property type="entry name" value="TonB-dependent receptor, beta-barrel domain"/>
    <property type="match status" value="1"/>
</dbReference>
<evidence type="ECO:0000256" key="11">
    <source>
        <dbReference type="ARBA" id="ARBA00023136"/>
    </source>
</evidence>
<dbReference type="InterPro" id="IPR011276">
    <property type="entry name" value="TonB_haem/Hb_rcpt"/>
</dbReference>
<dbReference type="Gene3D" id="2.170.130.10">
    <property type="entry name" value="TonB-dependent receptor, plug domain"/>
    <property type="match status" value="1"/>
</dbReference>
<keyword evidence="10 14" id="KW-0798">TonB box</keyword>
<dbReference type="EMBL" id="JAPHAV010000005">
    <property type="protein sequence ID" value="MCX2697468.1"/>
    <property type="molecule type" value="Genomic_DNA"/>
</dbReference>
<comment type="similarity">
    <text evidence="2 13 14">Belongs to the TonB-dependent receptor family.</text>
</comment>
<dbReference type="InterPro" id="IPR000531">
    <property type="entry name" value="Beta-barrel_TonB"/>
</dbReference>
<keyword evidence="9" id="KW-0408">Iron</keyword>
<dbReference type="InterPro" id="IPR010949">
    <property type="entry name" value="TonB_Hb/transfer/lactofer_rcpt"/>
</dbReference>
<evidence type="ECO:0000256" key="15">
    <source>
        <dbReference type="SAM" id="SignalP"/>
    </source>
</evidence>
<dbReference type="SMART" id="SM00965">
    <property type="entry name" value="STN"/>
    <property type="match status" value="1"/>
</dbReference>
<keyword evidence="11 13" id="KW-0472">Membrane</keyword>
<keyword evidence="6" id="KW-0406">Ion transport</keyword>
<reference evidence="17 18" key="1">
    <citation type="submission" date="2022-11" db="EMBL/GenBank/DDBJ databases">
        <title>Brucella sp. YY2X, whole genome shotgun sequencing project.</title>
        <authorList>
            <person name="Yang Y."/>
        </authorList>
    </citation>
    <scope>NUCLEOTIDE SEQUENCE [LARGE SCALE GENOMIC DNA]</scope>
    <source>
        <strain evidence="17 18">YY2X</strain>
    </source>
</reference>
<keyword evidence="12 13" id="KW-0998">Cell outer membrane</keyword>
<evidence type="ECO:0000256" key="2">
    <source>
        <dbReference type="ARBA" id="ARBA00009810"/>
    </source>
</evidence>
<keyword evidence="8 15" id="KW-0732">Signal</keyword>
<comment type="subcellular location">
    <subcellularLocation>
        <location evidence="1 13">Cell outer membrane</location>
        <topology evidence="1 13">Multi-pass membrane protein</topology>
    </subcellularLocation>
</comment>
<evidence type="ECO:0000256" key="7">
    <source>
        <dbReference type="ARBA" id="ARBA00022692"/>
    </source>
</evidence>
<name>A0ABT3QPC8_9HYPH</name>
<dbReference type="Gene3D" id="3.55.50.30">
    <property type="match status" value="1"/>
</dbReference>
<evidence type="ECO:0000256" key="5">
    <source>
        <dbReference type="ARBA" id="ARBA00022452"/>
    </source>
</evidence>
<evidence type="ECO:0000256" key="3">
    <source>
        <dbReference type="ARBA" id="ARBA00021261"/>
    </source>
</evidence>
<dbReference type="Pfam" id="PF07660">
    <property type="entry name" value="STN"/>
    <property type="match status" value="1"/>
</dbReference>
<evidence type="ECO:0000256" key="13">
    <source>
        <dbReference type="PROSITE-ProRule" id="PRU01360"/>
    </source>
</evidence>
<evidence type="ECO:0000256" key="14">
    <source>
        <dbReference type="RuleBase" id="RU003357"/>
    </source>
</evidence>
<evidence type="ECO:0000256" key="10">
    <source>
        <dbReference type="ARBA" id="ARBA00023077"/>
    </source>
</evidence>
<evidence type="ECO:0000313" key="17">
    <source>
        <dbReference type="EMBL" id="MCX2697468.1"/>
    </source>
</evidence>
<dbReference type="Proteomes" id="UP001301216">
    <property type="component" value="Unassembled WGS sequence"/>
</dbReference>
<dbReference type="RefSeq" id="WP_265985017.1">
    <property type="nucleotide sequence ID" value="NZ_JAPHAV010000005.1"/>
</dbReference>
<evidence type="ECO:0000256" key="12">
    <source>
        <dbReference type="ARBA" id="ARBA00023237"/>
    </source>
</evidence>
<dbReference type="Pfam" id="PF00593">
    <property type="entry name" value="TonB_dep_Rec_b-barrel"/>
    <property type="match status" value="1"/>
</dbReference>
<dbReference type="InterPro" id="IPR012910">
    <property type="entry name" value="Plug_dom"/>
</dbReference>
<dbReference type="SUPFAM" id="SSF56935">
    <property type="entry name" value="Porins"/>
    <property type="match status" value="1"/>
</dbReference>
<dbReference type="NCBIfam" id="TIGR01786">
    <property type="entry name" value="TonB-hemlactrns"/>
    <property type="match status" value="1"/>
</dbReference>
<keyword evidence="5 13" id="KW-1134">Transmembrane beta strand</keyword>
<dbReference type="CDD" id="cd01347">
    <property type="entry name" value="ligand_gated_channel"/>
    <property type="match status" value="1"/>
</dbReference>
<feature type="domain" description="Secretin/TonB short N-terminal" evidence="16">
    <location>
        <begin position="66"/>
        <end position="117"/>
    </location>
</feature>
<dbReference type="NCBIfam" id="TIGR01785">
    <property type="entry name" value="TonB-hemin"/>
    <property type="match status" value="1"/>
</dbReference>
<feature type="chain" id="PRO_5046154064" description="Heme transporter BhuA" evidence="15">
    <location>
        <begin position="38"/>
        <end position="840"/>
    </location>
</feature>
<evidence type="ECO:0000256" key="8">
    <source>
        <dbReference type="ARBA" id="ARBA00022729"/>
    </source>
</evidence>
<proteinExistence type="inferred from homology"/>
<gene>
    <name evidence="17" type="ORF">OPR82_11930</name>
</gene>
<dbReference type="PANTHER" id="PTHR30069">
    <property type="entry name" value="TONB-DEPENDENT OUTER MEMBRANE RECEPTOR"/>
    <property type="match status" value="1"/>
</dbReference>
<comment type="caution">
    <text evidence="17">The sequence shown here is derived from an EMBL/GenBank/DDBJ whole genome shotgun (WGS) entry which is preliminary data.</text>
</comment>
<organism evidence="17 18">
    <name type="scientific">Ochrobactrum chromiisoli</name>
    <dbReference type="NCBI Taxonomy" id="2993941"/>
    <lineage>
        <taxon>Bacteria</taxon>
        <taxon>Pseudomonadati</taxon>
        <taxon>Pseudomonadota</taxon>
        <taxon>Alphaproteobacteria</taxon>
        <taxon>Hyphomicrobiales</taxon>
        <taxon>Brucellaceae</taxon>
        <taxon>Brucella/Ochrobactrum group</taxon>
        <taxon>Ochrobactrum</taxon>
    </lineage>
</organism>
<feature type="signal peptide" evidence="15">
    <location>
        <begin position="1"/>
        <end position="37"/>
    </location>
</feature>
<dbReference type="PROSITE" id="PS52016">
    <property type="entry name" value="TONB_DEPENDENT_REC_3"/>
    <property type="match status" value="1"/>
</dbReference>
<evidence type="ECO:0000256" key="1">
    <source>
        <dbReference type="ARBA" id="ARBA00004571"/>
    </source>
</evidence>
<keyword evidence="4 13" id="KW-0813">Transport</keyword>
<keyword evidence="7 13" id="KW-0812">Transmembrane</keyword>
<dbReference type="InterPro" id="IPR039426">
    <property type="entry name" value="TonB-dep_rcpt-like"/>
</dbReference>
<sequence>MKSPSSRILTAYMRPLFASLLLSGTVLSPFFAAPAMAQAATQPVTVNVAAGSLATGLNRLAVQTGLQIAFDASVTTGLNTPGVHGTMTLAEALSTILRNTGIRYRFTSEKTVRLERPAEANNAPVPTDDGSLQLDTISISHITGVNFAELDPRVSQITSEQLEQAQASTIPELVKRTPGVSMLGGVRTEGQSIAIRGFSRQTDVRILLDGAPKNFEKYDQGTIFVEPELLKRIEIEKGATTVRYGNGGFGGTIKLESKDAADMLRDGESWGIWGKTAYQTANKQFLETGAIYGRSNLGTAIDFDGIASLTWRKGDNMRIGGGDIYNYSNSELTSFSGKLSGEYGGHAVKASVLYGESANWGPLAAIRGQFEPSNNALVPGTPAYKAAIQRLLAWRELKDFTSVVEHTYDGDSDLVNTRMMASYSSTDMHAERFPGVNGTGSLGGTENDAKYSDFHLEAENTSNFELASIEHSLNYGVQYNHHVRDVTMFDKANAKQAQYNYGYYAPWIMPAGKQDMTSFFIRDRMTVTDKLIITPGVRYDYVRSEGVPNAAPRYNNPAAGHDYSATSHHGFTPALSASYQLTPATRLFADWAYAMRAPNIDEIYSTQSIQTKASGTSRNLKVERNNTINIGADTALNNLFTDGDMLMVRGSFFNNHVSNPVGRRVGSANNANLSYGEAPFYWNMPSYYTRGIELEAHYENNFMFADASLTYMIGRREGTLNNVRGPDSYINDIMPTTAVATLGYKLPDNDINFGWTGTFVDKQDRTSHVKGDLSYNRPKAPGYSVHDLFFNWTPTQGLMKDSELRLALENVFDKNYEPYLSDGISAMPGRNLKVSFSRKF</sequence>
<dbReference type="InterPro" id="IPR011662">
    <property type="entry name" value="Secretin/TonB_short_N"/>
</dbReference>
<dbReference type="InterPro" id="IPR036942">
    <property type="entry name" value="Beta-barrel_TonB_sf"/>
</dbReference>
<evidence type="ECO:0000313" key="18">
    <source>
        <dbReference type="Proteomes" id="UP001301216"/>
    </source>
</evidence>
<keyword evidence="6" id="KW-0410">Iron transport</keyword>
<evidence type="ECO:0000256" key="9">
    <source>
        <dbReference type="ARBA" id="ARBA00023004"/>
    </source>
</evidence>
<evidence type="ECO:0000256" key="4">
    <source>
        <dbReference type="ARBA" id="ARBA00022448"/>
    </source>
</evidence>
<dbReference type="Pfam" id="PF07715">
    <property type="entry name" value="Plug"/>
    <property type="match status" value="1"/>
</dbReference>
<dbReference type="InterPro" id="IPR037066">
    <property type="entry name" value="Plug_dom_sf"/>
</dbReference>
<keyword evidence="17" id="KW-0675">Receptor</keyword>
<accession>A0ABT3QPC8</accession>